<evidence type="ECO:0000256" key="1">
    <source>
        <dbReference type="ARBA" id="ARBA00022898"/>
    </source>
</evidence>
<dbReference type="Pfam" id="PF00266">
    <property type="entry name" value="Aminotran_5"/>
    <property type="match status" value="1"/>
</dbReference>
<dbReference type="OrthoDB" id="5978656at2759"/>
<accession>A0A6A4IHL3</accession>
<dbReference type="AlphaFoldDB" id="A0A6A4IHL3"/>
<dbReference type="GO" id="GO:0016740">
    <property type="term" value="F:transferase activity"/>
    <property type="evidence" value="ECO:0007669"/>
    <property type="project" value="UniProtKB-KW"/>
</dbReference>
<sequence length="480" mass="54534">MAEVTKLQFQSDPPPFGHEMRKCFSFDPEYINMNHASYGSLPVPVAEAIKPYYAMAEGNPDLFHRFTQTELIRNVRERMTGFIGAAHMDEVVFVPNASHGLNTVLRSFIYNEGDIICSCNTTYNSISRTAQYLSDIPPYPKHIQFTIMFPTSHAEIITNWRAYLRSLNESRSATTKLGRPKIVAIIDSMISTPGVLLPWKEMVKICKEEDVWSVIDAAHSIGQENNLNLAKADPDFWVTNCHKWLFAKRGCGLLYVPMRNQHIIQSSFPTSYAYISPKNRDGPNFVEQFECKSVWHHLIFREILILPLGNGTIDFVPYISASCALDFREWLGGEDVINDYCHRIALEGGRRLASILGTEIIDEAQGYEFTLNMVNVAIPFPPKISSDFAIEMAFRKKLLIKKKIYPAFFYHNGKWWARCSAQIWSQIEDFEILGELILDACKEIVAEFGDGSAVEEKLPKNLTLADAFEPYDQALKAVVS</sequence>
<evidence type="ECO:0000259" key="2">
    <source>
        <dbReference type="Pfam" id="PF00266"/>
    </source>
</evidence>
<reference evidence="3" key="1">
    <citation type="journal article" date="2019" name="Environ. Microbiol.">
        <title>Fungal ecological strategies reflected in gene transcription - a case study of two litter decomposers.</title>
        <authorList>
            <person name="Barbi F."/>
            <person name="Kohler A."/>
            <person name="Barry K."/>
            <person name="Baskaran P."/>
            <person name="Daum C."/>
            <person name="Fauchery L."/>
            <person name="Ihrmark K."/>
            <person name="Kuo A."/>
            <person name="LaButti K."/>
            <person name="Lipzen A."/>
            <person name="Morin E."/>
            <person name="Grigoriev I.V."/>
            <person name="Henrissat B."/>
            <person name="Lindahl B."/>
            <person name="Martin F."/>
        </authorList>
    </citation>
    <scope>NUCLEOTIDE SEQUENCE</scope>
    <source>
        <strain evidence="3">JB14</strain>
    </source>
</reference>
<proteinExistence type="predicted"/>
<feature type="domain" description="Aminotransferase class V" evidence="2">
    <location>
        <begin position="41"/>
        <end position="258"/>
    </location>
</feature>
<dbReference type="InterPro" id="IPR015424">
    <property type="entry name" value="PyrdxlP-dep_Trfase"/>
</dbReference>
<dbReference type="Gene3D" id="3.40.640.10">
    <property type="entry name" value="Type I PLP-dependent aspartate aminotransferase-like (Major domain)"/>
    <property type="match status" value="1"/>
</dbReference>
<evidence type="ECO:0000313" key="3">
    <source>
        <dbReference type="EMBL" id="KAE9410106.1"/>
    </source>
</evidence>
<dbReference type="InterPro" id="IPR015421">
    <property type="entry name" value="PyrdxlP-dep_Trfase_major"/>
</dbReference>
<dbReference type="InterPro" id="IPR000192">
    <property type="entry name" value="Aminotrans_V_dom"/>
</dbReference>
<gene>
    <name evidence="3" type="ORF">BT96DRAFT_871916</name>
</gene>
<dbReference type="EMBL" id="ML769386">
    <property type="protein sequence ID" value="KAE9410106.1"/>
    <property type="molecule type" value="Genomic_DNA"/>
</dbReference>
<dbReference type="Proteomes" id="UP000799118">
    <property type="component" value="Unassembled WGS sequence"/>
</dbReference>
<dbReference type="PANTHER" id="PTHR43092:SF2">
    <property type="entry name" value="HERCYNYLCYSTEINE SULFOXIDE LYASE"/>
    <property type="match status" value="1"/>
</dbReference>
<dbReference type="PANTHER" id="PTHR43092">
    <property type="entry name" value="L-CYSTEINE DESULFHYDRASE"/>
    <property type="match status" value="1"/>
</dbReference>
<keyword evidence="1" id="KW-0663">Pyridoxal phosphate</keyword>
<protein>
    <submittedName>
        <fullName evidence="3">PLP-dependent transferase</fullName>
    </submittedName>
</protein>
<keyword evidence="3" id="KW-0808">Transferase</keyword>
<name>A0A6A4IHL3_9AGAR</name>
<evidence type="ECO:0000313" key="4">
    <source>
        <dbReference type="Proteomes" id="UP000799118"/>
    </source>
</evidence>
<organism evidence="3 4">
    <name type="scientific">Gymnopus androsaceus JB14</name>
    <dbReference type="NCBI Taxonomy" id="1447944"/>
    <lineage>
        <taxon>Eukaryota</taxon>
        <taxon>Fungi</taxon>
        <taxon>Dikarya</taxon>
        <taxon>Basidiomycota</taxon>
        <taxon>Agaricomycotina</taxon>
        <taxon>Agaricomycetes</taxon>
        <taxon>Agaricomycetidae</taxon>
        <taxon>Agaricales</taxon>
        <taxon>Marasmiineae</taxon>
        <taxon>Omphalotaceae</taxon>
        <taxon>Gymnopus</taxon>
    </lineage>
</organism>
<dbReference type="SUPFAM" id="SSF53383">
    <property type="entry name" value="PLP-dependent transferases"/>
    <property type="match status" value="1"/>
</dbReference>
<keyword evidence="4" id="KW-1185">Reference proteome</keyword>